<dbReference type="Pfam" id="PF03069">
    <property type="entry name" value="FmdA_AmdA"/>
    <property type="match status" value="2"/>
</dbReference>
<dbReference type="EMBL" id="VDDA01000014">
    <property type="protein sequence ID" value="TNC10048.1"/>
    <property type="molecule type" value="Genomic_DNA"/>
</dbReference>
<accession>A0A5C4LB71</accession>
<reference evidence="1 2" key="1">
    <citation type="submission" date="2019-06" db="EMBL/GenBank/DDBJ databases">
        <title>Genome of Methylobacterium sp. 17Sr1-39.</title>
        <authorList>
            <person name="Seo T."/>
        </authorList>
    </citation>
    <scope>NUCLEOTIDE SEQUENCE [LARGE SCALE GENOMIC DNA]</scope>
    <source>
        <strain evidence="1 2">17Sr1-39</strain>
    </source>
</reference>
<dbReference type="AlphaFoldDB" id="A0A5C4LB71"/>
<dbReference type="SUPFAM" id="SSF141130">
    <property type="entry name" value="Acetamidase/Formamidase-like"/>
    <property type="match status" value="1"/>
</dbReference>
<dbReference type="Gene3D" id="3.10.28.20">
    <property type="entry name" value="Acetamidase/Formamidase-like domains"/>
    <property type="match status" value="1"/>
</dbReference>
<evidence type="ECO:0000313" key="1">
    <source>
        <dbReference type="EMBL" id="TNC10048.1"/>
    </source>
</evidence>
<dbReference type="OrthoDB" id="9785236at2"/>
<organism evidence="1 2">
    <name type="scientific">Methylobacterium terricola</name>
    <dbReference type="NCBI Taxonomy" id="2583531"/>
    <lineage>
        <taxon>Bacteria</taxon>
        <taxon>Pseudomonadati</taxon>
        <taxon>Pseudomonadota</taxon>
        <taxon>Alphaproteobacteria</taxon>
        <taxon>Hyphomicrobiales</taxon>
        <taxon>Methylobacteriaceae</taxon>
        <taxon>Methylobacterium</taxon>
    </lineage>
</organism>
<dbReference type="PANTHER" id="PTHR31891">
    <property type="entry name" value="FORMAMIDASE C869.04-RELATED"/>
    <property type="match status" value="1"/>
</dbReference>
<dbReference type="RefSeq" id="WP_139038362.1">
    <property type="nucleotide sequence ID" value="NZ_VDDA01000014.1"/>
</dbReference>
<dbReference type="Proteomes" id="UP000305267">
    <property type="component" value="Unassembled WGS sequence"/>
</dbReference>
<proteinExistence type="predicted"/>
<dbReference type="PANTHER" id="PTHR31891:SF1">
    <property type="entry name" value="FORMAMIDASE C869.04-RELATED"/>
    <property type="match status" value="1"/>
</dbReference>
<dbReference type="InterPro" id="IPR004304">
    <property type="entry name" value="FmdA_AmdA"/>
</dbReference>
<name>A0A5C4LB71_9HYPH</name>
<protein>
    <submittedName>
        <fullName evidence="1">Amidase</fullName>
    </submittedName>
</protein>
<dbReference type="Gene3D" id="2.60.120.580">
    <property type="entry name" value="Acetamidase/Formamidase-like domains"/>
    <property type="match status" value="2"/>
</dbReference>
<dbReference type="GO" id="GO:0016811">
    <property type="term" value="F:hydrolase activity, acting on carbon-nitrogen (but not peptide) bonds, in linear amides"/>
    <property type="evidence" value="ECO:0007669"/>
    <property type="project" value="InterPro"/>
</dbReference>
<sequence length="312" mass="33690">MTHRLTASPETCRWGYVDAAVPPVLTVRSGERVTIETVSGGPDALPPEGFDVPPELRAIHAAEAGLPFGPHILTGPVAIAGAQPGDVLEVRILDVALRQDWGFNRHRPLAGTLPDDFPAFHHMNLPLDRERMTARMPWGLDIPLSPFFGVMAVAPPPAWGRCTSIIPRAFGGNLDNKELTAGTTLYLPVFTEGALFSCGDGHGAQGDGEVNVTAIETALSGTFEFVLRKDLALTVPQAETPTHVITMGLDPDLDRCAERALREMIALVVARVGITRDEAYALCSIAADLRVTQTVNQHKGVHCMLRKDFLVR</sequence>
<comment type="caution">
    <text evidence="1">The sequence shown here is derived from an EMBL/GenBank/DDBJ whole genome shotgun (WGS) entry which is preliminary data.</text>
</comment>
<evidence type="ECO:0000313" key="2">
    <source>
        <dbReference type="Proteomes" id="UP000305267"/>
    </source>
</evidence>
<keyword evidence="2" id="KW-1185">Reference proteome</keyword>
<gene>
    <name evidence="1" type="ORF">FF100_24360</name>
</gene>